<dbReference type="PANTHER" id="PTHR31241">
    <property type="entry name" value="DEHYDRATION-RESPONSIVE ELEMENT-BINDING PROTEIN 2C"/>
    <property type="match status" value="1"/>
</dbReference>
<dbReference type="SMART" id="SM00380">
    <property type="entry name" value="AP2"/>
    <property type="match status" value="1"/>
</dbReference>
<feature type="domain" description="AP2/ERF" evidence="8">
    <location>
        <begin position="38"/>
        <end position="95"/>
    </location>
</feature>
<dbReference type="FunFam" id="3.30.730.10:FF:000001">
    <property type="entry name" value="Ethylene-responsive transcription factor 2"/>
    <property type="match status" value="1"/>
</dbReference>
<dbReference type="Proteomes" id="UP000631114">
    <property type="component" value="Unassembled WGS sequence"/>
</dbReference>
<feature type="compositionally biased region" description="Low complexity" evidence="7">
    <location>
        <begin position="95"/>
        <end position="130"/>
    </location>
</feature>
<keyword evidence="10" id="KW-1185">Reference proteome</keyword>
<dbReference type="EMBL" id="JADFTS010000007">
    <property type="protein sequence ID" value="KAF9596529.1"/>
    <property type="molecule type" value="Genomic_DNA"/>
</dbReference>
<dbReference type="PANTHER" id="PTHR31241:SF24">
    <property type="entry name" value="ETHYLENE-RESPONSIVE TRANSCRIPTION FACTOR ABI4"/>
    <property type="match status" value="1"/>
</dbReference>
<evidence type="ECO:0000256" key="5">
    <source>
        <dbReference type="ARBA" id="ARBA00023242"/>
    </source>
</evidence>
<evidence type="ECO:0000256" key="1">
    <source>
        <dbReference type="ARBA" id="ARBA00004123"/>
    </source>
</evidence>
<dbReference type="InterPro" id="IPR036955">
    <property type="entry name" value="AP2/ERF_dom_sf"/>
</dbReference>
<reference evidence="9 10" key="1">
    <citation type="submission" date="2020-10" db="EMBL/GenBank/DDBJ databases">
        <title>The Coptis chinensis genome and diversification of protoberbering-type alkaloids.</title>
        <authorList>
            <person name="Wang B."/>
            <person name="Shu S."/>
            <person name="Song C."/>
            <person name="Liu Y."/>
        </authorList>
    </citation>
    <scope>NUCLEOTIDE SEQUENCE [LARGE SCALE GENOMIC DNA]</scope>
    <source>
        <strain evidence="9">HL-2020</strain>
        <tissue evidence="9">Leaf</tissue>
    </source>
</reference>
<evidence type="ECO:0000259" key="8">
    <source>
        <dbReference type="PROSITE" id="PS51032"/>
    </source>
</evidence>
<dbReference type="Gene3D" id="3.30.730.10">
    <property type="entry name" value="AP2/ERF domain"/>
    <property type="match status" value="1"/>
</dbReference>
<evidence type="ECO:0000256" key="2">
    <source>
        <dbReference type="ARBA" id="ARBA00023015"/>
    </source>
</evidence>
<dbReference type="GO" id="GO:0005634">
    <property type="term" value="C:nucleus"/>
    <property type="evidence" value="ECO:0007669"/>
    <property type="project" value="UniProtKB-SubCell"/>
</dbReference>
<dbReference type="InterPro" id="IPR016177">
    <property type="entry name" value="DNA-bd_dom_sf"/>
</dbReference>
<accession>A0A835LM47</accession>
<comment type="caution">
    <text evidence="9">The sequence shown here is derived from an EMBL/GenBank/DDBJ whole genome shotgun (WGS) entry which is preliminary data.</text>
</comment>
<dbReference type="GO" id="GO:0000976">
    <property type="term" value="F:transcription cis-regulatory region binding"/>
    <property type="evidence" value="ECO:0007669"/>
    <property type="project" value="TreeGrafter"/>
</dbReference>
<keyword evidence="2" id="KW-0805">Transcription regulation</keyword>
<keyword evidence="3" id="KW-0238">DNA-binding</keyword>
<dbReference type="AlphaFoldDB" id="A0A835LM47"/>
<organism evidence="9 10">
    <name type="scientific">Coptis chinensis</name>
    <dbReference type="NCBI Taxonomy" id="261450"/>
    <lineage>
        <taxon>Eukaryota</taxon>
        <taxon>Viridiplantae</taxon>
        <taxon>Streptophyta</taxon>
        <taxon>Embryophyta</taxon>
        <taxon>Tracheophyta</taxon>
        <taxon>Spermatophyta</taxon>
        <taxon>Magnoliopsida</taxon>
        <taxon>Ranunculales</taxon>
        <taxon>Ranunculaceae</taxon>
        <taxon>Coptidoideae</taxon>
        <taxon>Coptis</taxon>
    </lineage>
</organism>
<evidence type="ECO:0000256" key="3">
    <source>
        <dbReference type="ARBA" id="ARBA00023125"/>
    </source>
</evidence>
<sequence>MDSTLENNPNSTNNATTSSSNGSRKCKGKGGPDNNKFRYRGVRQRSWGKWVAEIREPRKRTRKWLGTFSTAEDAARAYDRAAIIFYGSRAQLNLQSSGPPNQSSTSNSSSSSTSSSSSSTSTTLRPLLPRPSGFTSQSYVPYAVYPTLNSSIMCPNVVQGPFEVGYGNTRSFVNHTEIEGRNLGLYEEINSLAGSVDSSLSLSCQQDHHHHHHHHQVHQVQDPMVGEQPSSMVLGSADNFPVSPPSSWPYISMEDDYPSCYLWEDHGEQQSFFF</sequence>
<feature type="compositionally biased region" description="Low complexity" evidence="7">
    <location>
        <begin position="1"/>
        <end position="23"/>
    </location>
</feature>
<dbReference type="GO" id="GO:0006950">
    <property type="term" value="P:response to stress"/>
    <property type="evidence" value="ECO:0007669"/>
    <property type="project" value="TreeGrafter"/>
</dbReference>
<dbReference type="CDD" id="cd00018">
    <property type="entry name" value="AP2"/>
    <property type="match status" value="1"/>
</dbReference>
<evidence type="ECO:0000256" key="6">
    <source>
        <dbReference type="ARBA" id="ARBA00024343"/>
    </source>
</evidence>
<dbReference type="PRINTS" id="PR00367">
    <property type="entry name" value="ETHRSPELEMNT"/>
</dbReference>
<proteinExistence type="inferred from homology"/>
<dbReference type="GO" id="GO:0045893">
    <property type="term" value="P:positive regulation of DNA-templated transcription"/>
    <property type="evidence" value="ECO:0007669"/>
    <property type="project" value="TreeGrafter"/>
</dbReference>
<dbReference type="GO" id="GO:0003700">
    <property type="term" value="F:DNA-binding transcription factor activity"/>
    <property type="evidence" value="ECO:0007669"/>
    <property type="project" value="InterPro"/>
</dbReference>
<keyword evidence="4" id="KW-0804">Transcription</keyword>
<evidence type="ECO:0000256" key="7">
    <source>
        <dbReference type="SAM" id="MobiDB-lite"/>
    </source>
</evidence>
<gene>
    <name evidence="9" type="ORF">IFM89_012260</name>
</gene>
<evidence type="ECO:0000256" key="4">
    <source>
        <dbReference type="ARBA" id="ARBA00023163"/>
    </source>
</evidence>
<dbReference type="SUPFAM" id="SSF54171">
    <property type="entry name" value="DNA-binding domain"/>
    <property type="match status" value="1"/>
</dbReference>
<evidence type="ECO:0000313" key="10">
    <source>
        <dbReference type="Proteomes" id="UP000631114"/>
    </source>
</evidence>
<dbReference type="InterPro" id="IPR001471">
    <property type="entry name" value="AP2/ERF_dom"/>
</dbReference>
<comment type="similarity">
    <text evidence="6">Belongs to the AP2/ERF transcription factor family. ERF subfamily.</text>
</comment>
<keyword evidence="5" id="KW-0539">Nucleus</keyword>
<dbReference type="Pfam" id="PF00847">
    <property type="entry name" value="AP2"/>
    <property type="match status" value="1"/>
</dbReference>
<comment type="subcellular location">
    <subcellularLocation>
        <location evidence="1">Nucleus</location>
    </subcellularLocation>
</comment>
<feature type="region of interest" description="Disordered" evidence="7">
    <location>
        <begin position="94"/>
        <end position="130"/>
    </location>
</feature>
<dbReference type="PROSITE" id="PS51032">
    <property type="entry name" value="AP2_ERF"/>
    <property type="match status" value="1"/>
</dbReference>
<dbReference type="OrthoDB" id="1938645at2759"/>
<evidence type="ECO:0000313" key="9">
    <source>
        <dbReference type="EMBL" id="KAF9596529.1"/>
    </source>
</evidence>
<feature type="region of interest" description="Disordered" evidence="7">
    <location>
        <begin position="1"/>
        <end position="40"/>
    </location>
</feature>
<protein>
    <recommendedName>
        <fullName evidence="8">AP2/ERF domain-containing protein</fullName>
    </recommendedName>
</protein>
<name>A0A835LM47_9MAGN</name>